<feature type="region of interest" description="Disordered" evidence="3">
    <location>
        <begin position="197"/>
        <end position="217"/>
    </location>
</feature>
<dbReference type="GO" id="GO:0006086">
    <property type="term" value="P:pyruvate decarboxylation to acetyl-CoA"/>
    <property type="evidence" value="ECO:0007669"/>
    <property type="project" value="InterPro"/>
</dbReference>
<dbReference type="Gene3D" id="2.40.50.100">
    <property type="match status" value="2"/>
</dbReference>
<dbReference type="Gene3D" id="4.10.320.10">
    <property type="entry name" value="E3-binding domain"/>
    <property type="match status" value="1"/>
</dbReference>
<evidence type="ECO:0000256" key="3">
    <source>
        <dbReference type="SAM" id="MobiDB-lite"/>
    </source>
</evidence>
<dbReference type="CDD" id="cd06849">
    <property type="entry name" value="lipoyl_domain"/>
    <property type="match status" value="2"/>
</dbReference>
<evidence type="ECO:0000313" key="6">
    <source>
        <dbReference type="EMBL" id="AIE93693.1"/>
    </source>
</evidence>
<dbReference type="Pfam" id="PF02817">
    <property type="entry name" value="E3_binding"/>
    <property type="match status" value="1"/>
</dbReference>
<dbReference type="InterPro" id="IPR001078">
    <property type="entry name" value="2-oxoacid_DH_actylTfrase"/>
</dbReference>
<dbReference type="InterPro" id="IPR011053">
    <property type="entry name" value="Single_hybrid_motif"/>
</dbReference>
<feature type="domain" description="Peripheral subunit-binding (PSBD)" evidence="5">
    <location>
        <begin position="235"/>
        <end position="272"/>
    </location>
</feature>
<dbReference type="SUPFAM" id="SSF47005">
    <property type="entry name" value="Peripheral subunit-binding domain of 2-oxo acid dehydrogenase complex"/>
    <property type="match status" value="1"/>
</dbReference>
<gene>
    <name evidence="6" type="primary">DLAT</name>
    <name evidence="6" type="synonym">aceF</name>
    <name evidence="6" type="synonym">pdhC</name>
</gene>
<feature type="compositionally biased region" description="Basic and acidic residues" evidence="3">
    <location>
        <begin position="208"/>
        <end position="217"/>
    </location>
</feature>
<dbReference type="InterPro" id="IPR045257">
    <property type="entry name" value="E2/Pdx1"/>
</dbReference>
<evidence type="ECO:0000256" key="1">
    <source>
        <dbReference type="ARBA" id="ARBA00007317"/>
    </source>
</evidence>
<dbReference type="PROSITE" id="PS50968">
    <property type="entry name" value="BIOTINYL_LIPOYL"/>
    <property type="match status" value="2"/>
</dbReference>
<dbReference type="SUPFAM" id="SSF52777">
    <property type="entry name" value="CoA-dependent acyltransferases"/>
    <property type="match status" value="1"/>
</dbReference>
<keyword evidence="6" id="KW-0012">Acyltransferase</keyword>
<evidence type="ECO:0000259" key="5">
    <source>
        <dbReference type="PROSITE" id="PS51826"/>
    </source>
</evidence>
<accession>A0A075FQY8</accession>
<name>A0A075FQY8_9ARCH</name>
<dbReference type="InterPro" id="IPR004167">
    <property type="entry name" value="PSBD"/>
</dbReference>
<dbReference type="AlphaFoldDB" id="A0A075FQY8"/>
<dbReference type="Pfam" id="PF00364">
    <property type="entry name" value="Biotin_lipoyl"/>
    <property type="match status" value="2"/>
</dbReference>
<dbReference type="InterPro" id="IPR023213">
    <property type="entry name" value="CAT-like_dom_sf"/>
</dbReference>
<dbReference type="Gene3D" id="3.30.559.10">
    <property type="entry name" value="Chloramphenicol acetyltransferase-like domain"/>
    <property type="match status" value="1"/>
</dbReference>
<dbReference type="SUPFAM" id="SSF51230">
    <property type="entry name" value="Single hybrid motif"/>
    <property type="match status" value="2"/>
</dbReference>
<dbReference type="PANTHER" id="PTHR23151:SF90">
    <property type="entry name" value="DIHYDROLIPOYLLYSINE-RESIDUE ACETYLTRANSFERASE COMPONENT OF PYRUVATE DEHYDROGENASE COMPLEX, MITOCHONDRIAL-RELATED"/>
    <property type="match status" value="1"/>
</dbReference>
<protein>
    <submittedName>
        <fullName evidence="6">Dihydrolipoamide S-acetyltransferase (DLAT, aceF, pdhC)</fullName>
        <ecNumber evidence="6">2.3.1.12</ecNumber>
    </submittedName>
</protein>
<dbReference type="InterPro" id="IPR036625">
    <property type="entry name" value="E3-bd_dom_sf"/>
</dbReference>
<keyword evidence="2" id="KW-0450">Lipoyl</keyword>
<evidence type="ECO:0000256" key="2">
    <source>
        <dbReference type="ARBA" id="ARBA00022823"/>
    </source>
</evidence>
<reference evidence="6" key="1">
    <citation type="journal article" date="2014" name="Genome Biol. Evol.">
        <title>Pangenome evidence for extensive interdomain horizontal transfer affecting lineage core and shell genes in uncultured planktonic thaumarchaeota and euryarchaeota.</title>
        <authorList>
            <person name="Deschamps P."/>
            <person name="Zivanovic Y."/>
            <person name="Moreira D."/>
            <person name="Rodriguez-Valera F."/>
            <person name="Lopez-Garcia P."/>
        </authorList>
    </citation>
    <scope>NUCLEOTIDE SEQUENCE</scope>
</reference>
<feature type="domain" description="Lipoyl-binding" evidence="4">
    <location>
        <begin position="100"/>
        <end position="176"/>
    </location>
</feature>
<dbReference type="GO" id="GO:0004742">
    <property type="term" value="F:dihydrolipoyllysine-residue acetyltransferase activity"/>
    <property type="evidence" value="ECO:0007669"/>
    <property type="project" value="UniProtKB-EC"/>
</dbReference>
<dbReference type="EMBL" id="KF900402">
    <property type="protein sequence ID" value="AIE93693.1"/>
    <property type="molecule type" value="Genomic_DNA"/>
</dbReference>
<evidence type="ECO:0000259" key="4">
    <source>
        <dbReference type="PROSITE" id="PS50968"/>
    </source>
</evidence>
<dbReference type="InterPro" id="IPR000089">
    <property type="entry name" value="Biotin_lipoyl"/>
</dbReference>
<dbReference type="EC" id="2.3.1.12" evidence="6"/>
<dbReference type="InterPro" id="IPR003016">
    <property type="entry name" value="2-oxoA_DH_lipoyl-BS"/>
</dbReference>
<dbReference type="PANTHER" id="PTHR23151">
    <property type="entry name" value="DIHYDROLIPOAMIDE ACETYL/SUCCINYL-TRANSFERASE-RELATED"/>
    <property type="match status" value="1"/>
</dbReference>
<sequence length="526" mass="54931">MPTEIRLPELAESMSSATLTAWLKKVGDRVSAGEPIAEVETDKTTVELESPADGVLQDICVAAGTDNVSVGALLALLGDRSDAADESQATGAIEANVPTLTELLLPELAESMTSATITGWLKKIGDHVSVGEPIVEVETDKTTVELESPADGLVTDIFVASGTEGVVVGTVLAKIGASDDTVSKPFADGEVVKVAPQAPNSQAAEPATRPDHVPESVDEPAKTVAEIDASSAATDVTPLARRMAALTGVDLANVRGSGAEGRINKVDIDQRLSVTPGNAVEPVVGLTTAHKGAGEDFSSSSHVDEPLTGMRRVTAERMTLSKQTIPHFYLEVDCTVDQLLALRDRKNSADEAFTITVNDVVVRAAAMAMMKVPRANSSWTGEAVRVFDSVDIAVAVTTPKGLVTPVVRSANTKALGTIASELHALADQARDGKLHAADYSGATCTISNLGMFGISSLYAILNPPQSCILGVGAIERRPVARGDSVDVGAVMTVTLSADHRAIDGATGAELLREFKHFVENPEQIFE</sequence>
<proteinExistence type="inferred from homology"/>
<keyword evidence="6" id="KW-0808">Transferase</keyword>
<dbReference type="PROSITE" id="PS51826">
    <property type="entry name" value="PSBD"/>
    <property type="match status" value="1"/>
</dbReference>
<dbReference type="GO" id="GO:0045254">
    <property type="term" value="C:pyruvate dehydrogenase complex"/>
    <property type="evidence" value="ECO:0007669"/>
    <property type="project" value="InterPro"/>
</dbReference>
<dbReference type="PROSITE" id="PS00189">
    <property type="entry name" value="LIPOYL"/>
    <property type="match status" value="2"/>
</dbReference>
<comment type="similarity">
    <text evidence="1">Belongs to the 2-oxoacid dehydrogenase family.</text>
</comment>
<feature type="domain" description="Lipoyl-binding" evidence="4">
    <location>
        <begin position="2"/>
        <end position="78"/>
    </location>
</feature>
<organism evidence="6">
    <name type="scientific">uncultured marine thaumarchaeote AD1000_39_D08</name>
    <dbReference type="NCBI Taxonomy" id="1455913"/>
    <lineage>
        <taxon>Archaea</taxon>
        <taxon>Nitrososphaerota</taxon>
        <taxon>environmental samples</taxon>
    </lineage>
</organism>
<dbReference type="Pfam" id="PF00198">
    <property type="entry name" value="2-oxoacid_dh"/>
    <property type="match status" value="1"/>
</dbReference>